<proteinExistence type="predicted"/>
<evidence type="ECO:0000313" key="2">
    <source>
        <dbReference type="Proteomes" id="UP001500433"/>
    </source>
</evidence>
<organism evidence="1 2">
    <name type="scientific">Flaviramulus aquimarinus</name>
    <dbReference type="NCBI Taxonomy" id="1170456"/>
    <lineage>
        <taxon>Bacteria</taxon>
        <taxon>Pseudomonadati</taxon>
        <taxon>Bacteroidota</taxon>
        <taxon>Flavobacteriia</taxon>
        <taxon>Flavobacteriales</taxon>
        <taxon>Flavobacteriaceae</taxon>
        <taxon>Flaviramulus</taxon>
    </lineage>
</organism>
<gene>
    <name evidence="1" type="ORF">GCM10023311_16560</name>
</gene>
<dbReference type="EMBL" id="BAABJH010000002">
    <property type="protein sequence ID" value="GAA4892832.1"/>
    <property type="molecule type" value="Genomic_DNA"/>
</dbReference>
<sequence>MIIDAFSGTKSISVVRLDFVLEQLKKEISRREKQKNLMDLINFCKYKNLYHFNLKSSQIKSSNFYFEV</sequence>
<reference evidence="2" key="1">
    <citation type="journal article" date="2019" name="Int. J. Syst. Evol. Microbiol.">
        <title>The Global Catalogue of Microorganisms (GCM) 10K type strain sequencing project: providing services to taxonomists for standard genome sequencing and annotation.</title>
        <authorList>
            <consortium name="The Broad Institute Genomics Platform"/>
            <consortium name="The Broad Institute Genome Sequencing Center for Infectious Disease"/>
            <person name="Wu L."/>
            <person name="Ma J."/>
        </authorList>
    </citation>
    <scope>NUCLEOTIDE SEQUENCE [LARGE SCALE GENOMIC DNA]</scope>
    <source>
        <strain evidence="2">JCM 18274</strain>
    </source>
</reference>
<accession>A0ABP9F3B2</accession>
<protein>
    <submittedName>
        <fullName evidence="1">Uncharacterized protein</fullName>
    </submittedName>
</protein>
<name>A0ABP9F3B2_9FLAO</name>
<dbReference type="Proteomes" id="UP001500433">
    <property type="component" value="Unassembled WGS sequence"/>
</dbReference>
<evidence type="ECO:0000313" key="1">
    <source>
        <dbReference type="EMBL" id="GAA4892832.1"/>
    </source>
</evidence>
<keyword evidence="2" id="KW-1185">Reference proteome</keyword>
<comment type="caution">
    <text evidence="1">The sequence shown here is derived from an EMBL/GenBank/DDBJ whole genome shotgun (WGS) entry which is preliminary data.</text>
</comment>